<organism evidence="1 2">
    <name type="scientific">Microseira wollei NIES-4236</name>
    <dbReference type="NCBI Taxonomy" id="2530354"/>
    <lineage>
        <taxon>Bacteria</taxon>
        <taxon>Bacillati</taxon>
        <taxon>Cyanobacteriota</taxon>
        <taxon>Cyanophyceae</taxon>
        <taxon>Oscillatoriophycideae</taxon>
        <taxon>Aerosakkonematales</taxon>
        <taxon>Aerosakkonemataceae</taxon>
        <taxon>Microseira</taxon>
    </lineage>
</organism>
<dbReference type="RefSeq" id="WP_226578575.1">
    <property type="nucleotide sequence ID" value="NZ_BLAY01000026.1"/>
</dbReference>
<comment type="caution">
    <text evidence="1">The sequence shown here is derived from an EMBL/GenBank/DDBJ whole genome shotgun (WGS) entry which is preliminary data.</text>
</comment>
<proteinExistence type="predicted"/>
<gene>
    <name evidence="1" type="ORF">MiSe_20690</name>
</gene>
<evidence type="ECO:0000313" key="1">
    <source>
        <dbReference type="EMBL" id="GET37316.1"/>
    </source>
</evidence>
<sequence>MIKLVSDRGDRSDAYQQALDDFGITQLLSCISNYRDRDFDALRMSLKQQELEDIATLLIEQLSANLKGAVLANNVLVIRNRVKLQRPWMIVRILPGAKTHAIARFVNRQDADDRLRALRRYVPNATFEIVFDLEES</sequence>
<dbReference type="EMBL" id="BLAY01000026">
    <property type="protein sequence ID" value="GET37316.1"/>
    <property type="molecule type" value="Genomic_DNA"/>
</dbReference>
<protein>
    <submittedName>
        <fullName evidence="1">Uncharacterized protein</fullName>
    </submittedName>
</protein>
<dbReference type="Proteomes" id="UP001050975">
    <property type="component" value="Unassembled WGS sequence"/>
</dbReference>
<dbReference type="AlphaFoldDB" id="A0AAV3X9K4"/>
<evidence type="ECO:0000313" key="2">
    <source>
        <dbReference type="Proteomes" id="UP001050975"/>
    </source>
</evidence>
<reference evidence="1" key="1">
    <citation type="submission" date="2019-10" db="EMBL/GenBank/DDBJ databases">
        <title>Draft genome sequece of Microseira wollei NIES-4236.</title>
        <authorList>
            <person name="Yamaguchi H."/>
            <person name="Suzuki S."/>
            <person name="Kawachi M."/>
        </authorList>
    </citation>
    <scope>NUCLEOTIDE SEQUENCE</scope>
    <source>
        <strain evidence="1">NIES-4236</strain>
    </source>
</reference>
<keyword evidence="2" id="KW-1185">Reference proteome</keyword>
<name>A0AAV3X9K4_9CYAN</name>
<accession>A0AAV3X9K4</accession>